<comment type="caution">
    <text evidence="2">The sequence shown here is derived from an EMBL/GenBank/DDBJ whole genome shotgun (WGS) entry which is preliminary data.</text>
</comment>
<dbReference type="PROSITE" id="PS00409">
    <property type="entry name" value="PROKAR_NTER_METHYL"/>
    <property type="match status" value="1"/>
</dbReference>
<evidence type="ECO:0000256" key="1">
    <source>
        <dbReference type="SAM" id="Phobius"/>
    </source>
</evidence>
<keyword evidence="1" id="KW-1133">Transmembrane helix</keyword>
<dbReference type="OrthoDB" id="5593857at2"/>
<dbReference type="Pfam" id="PF07963">
    <property type="entry name" value="N_methyl"/>
    <property type="match status" value="1"/>
</dbReference>
<dbReference type="EMBL" id="RJUK01000001">
    <property type="protein sequence ID" value="ROQ20650.1"/>
    <property type="molecule type" value="Genomic_DNA"/>
</dbReference>
<accession>A0A3N1P1R5</accession>
<evidence type="ECO:0000313" key="2">
    <source>
        <dbReference type="EMBL" id="ROQ20650.1"/>
    </source>
</evidence>
<gene>
    <name evidence="2" type="ORF">EDC38_1263</name>
</gene>
<keyword evidence="1" id="KW-0472">Membrane</keyword>
<dbReference type="InterPro" id="IPR012902">
    <property type="entry name" value="N_methyl_site"/>
</dbReference>
<evidence type="ECO:0000313" key="3">
    <source>
        <dbReference type="Proteomes" id="UP000273643"/>
    </source>
</evidence>
<dbReference type="RefSeq" id="WP_123637763.1">
    <property type="nucleotide sequence ID" value="NZ_RJUK01000001.1"/>
</dbReference>
<proteinExistence type="predicted"/>
<name>A0A3N1P1R5_9GAMM</name>
<sequence length="159" mass="16944">MPIRLEPIRQRGVTLIELIVFITVIALALGALLGVYRYSVINSVDPLVRVRLLESTQSRLDVVLAQPYDANTPPGGVPACDSQAPPGRPTPPVCADAGGVSSFDGDTDAPYPGYNRTVAVEFAGSELGLTNNRWAKRITVTTTAPSGESLTLSAYRTNF</sequence>
<dbReference type="Proteomes" id="UP000273643">
    <property type="component" value="Unassembled WGS sequence"/>
</dbReference>
<dbReference type="AlphaFoldDB" id="A0A3N1P1R5"/>
<organism evidence="2 3">
    <name type="scientific">Marinimicrobium koreense</name>
    <dbReference type="NCBI Taxonomy" id="306545"/>
    <lineage>
        <taxon>Bacteria</taxon>
        <taxon>Pseudomonadati</taxon>
        <taxon>Pseudomonadota</taxon>
        <taxon>Gammaproteobacteria</taxon>
        <taxon>Cellvibrionales</taxon>
        <taxon>Cellvibrionaceae</taxon>
        <taxon>Marinimicrobium</taxon>
    </lineage>
</organism>
<keyword evidence="3" id="KW-1185">Reference proteome</keyword>
<protein>
    <submittedName>
        <fullName evidence="2">MSHA pilin protein MshD</fullName>
    </submittedName>
</protein>
<feature type="transmembrane region" description="Helical" evidence="1">
    <location>
        <begin position="12"/>
        <end position="36"/>
    </location>
</feature>
<reference evidence="2 3" key="1">
    <citation type="submission" date="2018-11" db="EMBL/GenBank/DDBJ databases">
        <title>Genomic Encyclopedia of Type Strains, Phase IV (KMG-IV): sequencing the most valuable type-strain genomes for metagenomic binning, comparative biology and taxonomic classification.</title>
        <authorList>
            <person name="Goeker M."/>
        </authorList>
    </citation>
    <scope>NUCLEOTIDE SEQUENCE [LARGE SCALE GENOMIC DNA]</scope>
    <source>
        <strain evidence="2 3">DSM 16974</strain>
    </source>
</reference>
<keyword evidence="1" id="KW-0812">Transmembrane</keyword>